<dbReference type="VEuPathDB" id="VectorBase:AQUA009009"/>
<feature type="chain" id="PRO_5008142901" evidence="1">
    <location>
        <begin position="25"/>
        <end position="63"/>
    </location>
</feature>
<dbReference type="Proteomes" id="UP000076407">
    <property type="component" value="Unassembled WGS sequence"/>
</dbReference>
<protein>
    <submittedName>
        <fullName evidence="2">Uncharacterized protein</fullName>
    </submittedName>
</protein>
<organism evidence="2 3">
    <name type="scientific">Anopheles quadriannulatus</name>
    <name type="common">Mosquito</name>
    <dbReference type="NCBI Taxonomy" id="34691"/>
    <lineage>
        <taxon>Eukaryota</taxon>
        <taxon>Metazoa</taxon>
        <taxon>Ecdysozoa</taxon>
        <taxon>Arthropoda</taxon>
        <taxon>Hexapoda</taxon>
        <taxon>Insecta</taxon>
        <taxon>Pterygota</taxon>
        <taxon>Neoptera</taxon>
        <taxon>Endopterygota</taxon>
        <taxon>Diptera</taxon>
        <taxon>Nematocera</taxon>
        <taxon>Culicoidea</taxon>
        <taxon>Culicidae</taxon>
        <taxon>Anophelinae</taxon>
        <taxon>Anopheles</taxon>
    </lineage>
</organism>
<name>A0A182XGP1_ANOQN</name>
<accession>A0A182XGP1</accession>
<sequence length="63" mass="7035">MAMRGVMMLFFQVLILCFQAKRTALESNHLRQGLVKQYESYFAEYKCVPSSSGGGSSSSVLHN</sequence>
<feature type="signal peptide" evidence="1">
    <location>
        <begin position="1"/>
        <end position="24"/>
    </location>
</feature>
<keyword evidence="3" id="KW-1185">Reference proteome</keyword>
<evidence type="ECO:0000313" key="2">
    <source>
        <dbReference type="EnsemblMetazoa" id="AQUA009009-PA"/>
    </source>
</evidence>
<reference evidence="2" key="1">
    <citation type="submission" date="2020-05" db="UniProtKB">
        <authorList>
            <consortium name="EnsemblMetazoa"/>
        </authorList>
    </citation>
    <scope>IDENTIFICATION</scope>
    <source>
        <strain evidence="2">SANGQUA</strain>
    </source>
</reference>
<proteinExistence type="predicted"/>
<dbReference type="EnsemblMetazoa" id="AQUA009009-RA">
    <property type="protein sequence ID" value="AQUA009009-PA"/>
    <property type="gene ID" value="AQUA009009"/>
</dbReference>
<evidence type="ECO:0000313" key="3">
    <source>
        <dbReference type="Proteomes" id="UP000076407"/>
    </source>
</evidence>
<dbReference type="AlphaFoldDB" id="A0A182XGP1"/>
<evidence type="ECO:0000256" key="1">
    <source>
        <dbReference type="SAM" id="SignalP"/>
    </source>
</evidence>
<keyword evidence="1" id="KW-0732">Signal</keyword>